<evidence type="ECO:0000313" key="4">
    <source>
        <dbReference type="EMBL" id="PAT10782.1"/>
    </source>
</evidence>
<gene>
    <name evidence="4" type="ORF">CKJ80_05275</name>
</gene>
<keyword evidence="2" id="KW-0812">Transmembrane</keyword>
<dbReference type="Proteomes" id="UP000218041">
    <property type="component" value="Unassembled WGS sequence"/>
</dbReference>
<evidence type="ECO:0000256" key="1">
    <source>
        <dbReference type="SAM" id="MobiDB-lite"/>
    </source>
</evidence>
<comment type="caution">
    <text evidence="4">The sequence shown here is derived from an EMBL/GenBank/DDBJ whole genome shotgun (WGS) entry which is preliminary data.</text>
</comment>
<evidence type="ECO:0000313" key="5">
    <source>
        <dbReference type="Proteomes" id="UP000218041"/>
    </source>
</evidence>
<evidence type="ECO:0000256" key="2">
    <source>
        <dbReference type="SAM" id="Phobius"/>
    </source>
</evidence>
<dbReference type="InterPro" id="IPR012551">
    <property type="entry name" value="DUF1707_SHOCT-like"/>
</dbReference>
<feature type="compositionally biased region" description="Basic and acidic residues" evidence="1">
    <location>
        <begin position="68"/>
        <end position="77"/>
    </location>
</feature>
<keyword evidence="2" id="KW-1133">Transmembrane helix</keyword>
<accession>A0AB36RN68</accession>
<name>A0AB36RN68_9CORY</name>
<feature type="region of interest" description="Disordered" evidence="1">
    <location>
        <begin position="56"/>
        <end position="77"/>
    </location>
</feature>
<protein>
    <recommendedName>
        <fullName evidence="3">DUF1707 domain-containing protein</fullName>
    </recommendedName>
</protein>
<dbReference type="RefSeq" id="WP_095555014.1">
    <property type="nucleotide sequence ID" value="NZ_NSGP01000005.1"/>
</dbReference>
<evidence type="ECO:0000259" key="3">
    <source>
        <dbReference type="Pfam" id="PF08044"/>
    </source>
</evidence>
<feature type="transmembrane region" description="Helical" evidence="2">
    <location>
        <begin position="96"/>
        <end position="116"/>
    </location>
</feature>
<dbReference type="Pfam" id="PF08044">
    <property type="entry name" value="DUF1707"/>
    <property type="match status" value="1"/>
</dbReference>
<dbReference type="AlphaFoldDB" id="A0AB36RN68"/>
<proteinExistence type="predicted"/>
<keyword evidence="2" id="KW-0472">Membrane</keyword>
<organism evidence="4 5">
    <name type="scientific">Corynebacterium hadale</name>
    <dbReference type="NCBI Taxonomy" id="2026255"/>
    <lineage>
        <taxon>Bacteria</taxon>
        <taxon>Bacillati</taxon>
        <taxon>Actinomycetota</taxon>
        <taxon>Actinomycetes</taxon>
        <taxon>Mycobacteriales</taxon>
        <taxon>Corynebacteriaceae</taxon>
        <taxon>Corynebacterium</taxon>
    </lineage>
</organism>
<dbReference type="EMBL" id="NSGP01000005">
    <property type="protein sequence ID" value="PAT10782.1"/>
    <property type="molecule type" value="Genomic_DNA"/>
</dbReference>
<sequence length="176" mass="19645">MTDNPDIRVGDPERSAALDRLGEYFADGYLDVAEFDARTARAASASTRGELAALFDDLPQPSTGKNPNARDDSSLERTAREAELERKLKLKRNLDMAAGLVVGFGAAVFFLLQFAFDVSMAWIAWPIVGVVCLGMYAFTGLSDEEYDVLEEIEKNDRSERAERLRIAYERRKELGK</sequence>
<feature type="transmembrane region" description="Helical" evidence="2">
    <location>
        <begin position="122"/>
        <end position="141"/>
    </location>
</feature>
<feature type="domain" description="DUF1707" evidence="3">
    <location>
        <begin position="7"/>
        <end position="59"/>
    </location>
</feature>
<reference evidence="4 5" key="1">
    <citation type="submission" date="2017-08" db="EMBL/GenBank/DDBJ databases">
        <title>Whole genome sequences of 6 clinical strains closest to Corynebacterium imitans.</title>
        <authorList>
            <person name="Bernier A.-M."/>
            <person name="Burdz T."/>
            <person name="Bernard K."/>
        </authorList>
    </citation>
    <scope>NUCLEOTIDE SEQUENCE [LARGE SCALE GENOMIC DNA]</scope>
    <source>
        <strain evidence="4 5">NML92-0415</strain>
    </source>
</reference>